<reference evidence="1 2" key="1">
    <citation type="submission" date="2018-06" db="EMBL/GenBank/DDBJ databases">
        <authorList>
            <consortium name="Pathogen Informatics"/>
            <person name="Doyle S."/>
        </authorList>
    </citation>
    <scope>NUCLEOTIDE SEQUENCE [LARGE SCALE GENOMIC DNA]</scope>
    <source>
        <strain evidence="1 2">NCTC5047</strain>
    </source>
</reference>
<dbReference type="GO" id="GO:0016879">
    <property type="term" value="F:ligase activity, forming carbon-nitrogen bonds"/>
    <property type="evidence" value="ECO:0007669"/>
    <property type="project" value="UniProtKB-ARBA"/>
</dbReference>
<dbReference type="InterPro" id="IPR014746">
    <property type="entry name" value="Gln_synth/guanido_kin_cat_dom"/>
</dbReference>
<accession>A0A377XA41</accession>
<dbReference type="SUPFAM" id="SSF55931">
    <property type="entry name" value="Glutamine synthetase/guanido kinase"/>
    <property type="match status" value="1"/>
</dbReference>
<gene>
    <name evidence="1" type="ORF">NCTC5047_03324</name>
</gene>
<keyword evidence="1" id="KW-0436">Ligase</keyword>
<evidence type="ECO:0000313" key="2">
    <source>
        <dbReference type="Proteomes" id="UP000254340"/>
    </source>
</evidence>
<proteinExistence type="predicted"/>
<dbReference type="Gene3D" id="3.30.590.20">
    <property type="match status" value="1"/>
</dbReference>
<protein>
    <submittedName>
        <fullName evidence="1">Gamma-glutamyl:cysteine ligase</fullName>
    </submittedName>
</protein>
<organism evidence="1 2">
    <name type="scientific">Klebsiella pneumoniae</name>
    <dbReference type="NCBI Taxonomy" id="573"/>
    <lineage>
        <taxon>Bacteria</taxon>
        <taxon>Pseudomonadati</taxon>
        <taxon>Pseudomonadota</taxon>
        <taxon>Gammaproteobacteria</taxon>
        <taxon>Enterobacterales</taxon>
        <taxon>Enterobacteriaceae</taxon>
        <taxon>Klebsiella/Raoultella group</taxon>
        <taxon>Klebsiella</taxon>
        <taxon>Klebsiella pneumoniae complex</taxon>
    </lineage>
</organism>
<dbReference type="AlphaFoldDB" id="A0A377XA41"/>
<evidence type="ECO:0000313" key="1">
    <source>
        <dbReference type="EMBL" id="STT82357.1"/>
    </source>
</evidence>
<dbReference type="EMBL" id="UGLH01000006">
    <property type="protein sequence ID" value="STT82357.1"/>
    <property type="molecule type" value="Genomic_DNA"/>
</dbReference>
<name>A0A377XA41_KLEPN</name>
<dbReference type="Proteomes" id="UP000254340">
    <property type="component" value="Unassembled WGS sequence"/>
</dbReference>
<sequence length="102" mass="11698">MVYLPFTRSLRFTTGTELELQLIDRNDARLVDKADIVLADMAHTQQIKHELTKSMIELNSSVHSSVFKLHEELSLWGSTCYQRCKTDPPQRLKTDPGVNLLL</sequence>